<dbReference type="OMA" id="YFARRPN"/>
<dbReference type="RefSeq" id="WP_011882261.1">
    <property type="nucleotide sequence ID" value="NZ_CADFEU010000019.1"/>
</dbReference>
<sequence length="91" mass="10110">MNTVEVISRAETVDRVDVIDGASLIRRLVSERRTPAAREAACVDNPPLTLYGAFRQGVADHAARRANPYRAGSRFWALWEEGRIEAETAGR</sequence>
<gene>
    <name evidence="2" type="ORF">C6T65_09100</name>
    <name evidence="1" type="ORF">I5589_03180</name>
</gene>
<dbReference type="Proteomes" id="UP000808215">
    <property type="component" value="Unassembled WGS sequence"/>
</dbReference>
<dbReference type="Proteomes" id="UP000237632">
    <property type="component" value="Unassembled WGS sequence"/>
</dbReference>
<organism evidence="2 3">
    <name type="scientific">Burkholderia vietnamiensis</name>
    <dbReference type="NCBI Taxonomy" id="60552"/>
    <lineage>
        <taxon>Bacteria</taxon>
        <taxon>Pseudomonadati</taxon>
        <taxon>Pseudomonadota</taxon>
        <taxon>Betaproteobacteria</taxon>
        <taxon>Burkholderiales</taxon>
        <taxon>Burkholderiaceae</taxon>
        <taxon>Burkholderia</taxon>
        <taxon>Burkholderia cepacia complex</taxon>
    </lineage>
</organism>
<evidence type="ECO:0000313" key="4">
    <source>
        <dbReference type="Proteomes" id="UP000808215"/>
    </source>
</evidence>
<reference evidence="2 3" key="1">
    <citation type="submission" date="2018-03" db="EMBL/GenBank/DDBJ databases">
        <authorList>
            <person name="Nguyen K."/>
            <person name="Fouts D."/>
            <person name="Sutton G."/>
        </authorList>
    </citation>
    <scope>NUCLEOTIDE SEQUENCE [LARGE SCALE GENOMIC DNA]</scope>
    <source>
        <strain evidence="2 3">AU3578</strain>
    </source>
</reference>
<keyword evidence="4" id="KW-1185">Reference proteome</keyword>
<dbReference type="AlphaFoldDB" id="A0A132DP56"/>
<dbReference type="EMBL" id="JADVKH010000004">
    <property type="protein sequence ID" value="MBJ9686078.1"/>
    <property type="molecule type" value="Genomic_DNA"/>
</dbReference>
<name>A0A132DP56_BURVI</name>
<evidence type="ECO:0000313" key="1">
    <source>
        <dbReference type="EMBL" id="MBJ9686078.1"/>
    </source>
</evidence>
<protein>
    <submittedName>
        <fullName evidence="2">Uncharacterized protein</fullName>
    </submittedName>
</protein>
<dbReference type="EMBL" id="PVHK01000056">
    <property type="protein sequence ID" value="PRH42651.1"/>
    <property type="molecule type" value="Genomic_DNA"/>
</dbReference>
<comment type="caution">
    <text evidence="2">The sequence shown here is derived from an EMBL/GenBank/DDBJ whole genome shotgun (WGS) entry which is preliminary data.</text>
</comment>
<reference evidence="1 4" key="2">
    <citation type="submission" date="2020-11" db="EMBL/GenBank/DDBJ databases">
        <title>Enhanced detection system for hospital associated transmission using whole genome sequencing surveillance.</title>
        <authorList>
            <person name="Harrison L.H."/>
            <person name="Van Tyne D."/>
            <person name="Marsh J.W."/>
            <person name="Griffith M.P."/>
            <person name="Snyder D.J."/>
            <person name="Cooper V.S."/>
            <person name="Mustapha M."/>
        </authorList>
    </citation>
    <scope>NUCLEOTIDE SEQUENCE [LARGE SCALE GENOMIC DNA]</scope>
    <source>
        <strain evidence="1 4">BC00020</strain>
    </source>
</reference>
<evidence type="ECO:0000313" key="2">
    <source>
        <dbReference type="EMBL" id="PRH42651.1"/>
    </source>
</evidence>
<evidence type="ECO:0000313" key="3">
    <source>
        <dbReference type="Proteomes" id="UP000237632"/>
    </source>
</evidence>
<accession>A0A132DP56</accession>
<proteinExistence type="predicted"/>